<dbReference type="OrthoDB" id="1668162at2759"/>
<feature type="non-terminal residue" evidence="3">
    <location>
        <position position="1"/>
    </location>
</feature>
<dbReference type="Proteomes" id="UP000001568">
    <property type="component" value="Chromosome 6"/>
</dbReference>
<dbReference type="SUPFAM" id="SSF101447">
    <property type="entry name" value="Formin homology 2 domain (FH2 domain)"/>
    <property type="match status" value="1"/>
</dbReference>
<evidence type="ECO:0000259" key="2">
    <source>
        <dbReference type="PROSITE" id="PS51444"/>
    </source>
</evidence>
<dbReference type="AlphaFoldDB" id="A4RYL5"/>
<dbReference type="STRING" id="436017.A4RYL5"/>
<dbReference type="InterPro" id="IPR015425">
    <property type="entry name" value="FH2_Formin"/>
</dbReference>
<protein>
    <recommendedName>
        <fullName evidence="2">FH2 domain-containing protein</fullName>
    </recommendedName>
</protein>
<dbReference type="Gramene" id="ABO96706">
    <property type="protein sequence ID" value="ABO96706"/>
    <property type="gene ID" value="OSTLU_4622"/>
</dbReference>
<dbReference type="GeneID" id="5002573"/>
<dbReference type="PANTHER" id="PTHR45733:SF8">
    <property type="entry name" value="FORMIN-J"/>
    <property type="match status" value="1"/>
</dbReference>
<dbReference type="KEGG" id="olu:OSTLU_4622"/>
<name>A4RYL5_OSTLU</name>
<evidence type="ECO:0000256" key="1">
    <source>
        <dbReference type="ARBA" id="ARBA00006468"/>
    </source>
</evidence>
<dbReference type="PROSITE" id="PS51444">
    <property type="entry name" value="FH2"/>
    <property type="match status" value="1"/>
</dbReference>
<dbReference type="HOGENOM" id="CLU_1079932_0_0_1"/>
<reference evidence="3 4" key="1">
    <citation type="journal article" date="2007" name="Proc. Natl. Acad. Sci. U.S.A.">
        <title>The tiny eukaryote Ostreococcus provides genomic insights into the paradox of plankton speciation.</title>
        <authorList>
            <person name="Palenik B."/>
            <person name="Grimwood J."/>
            <person name="Aerts A."/>
            <person name="Rouze P."/>
            <person name="Salamov A."/>
            <person name="Putnam N."/>
            <person name="Dupont C."/>
            <person name="Jorgensen R."/>
            <person name="Derelle E."/>
            <person name="Rombauts S."/>
            <person name="Zhou K."/>
            <person name="Otillar R."/>
            <person name="Merchant S.S."/>
            <person name="Podell S."/>
            <person name="Gaasterland T."/>
            <person name="Napoli C."/>
            <person name="Gendler K."/>
            <person name="Manuell A."/>
            <person name="Tai V."/>
            <person name="Vallon O."/>
            <person name="Piganeau G."/>
            <person name="Jancek S."/>
            <person name="Heijde M."/>
            <person name="Jabbari K."/>
            <person name="Bowler C."/>
            <person name="Lohr M."/>
            <person name="Robbens S."/>
            <person name="Werner G."/>
            <person name="Dubchak I."/>
            <person name="Pazour G.J."/>
            <person name="Ren Q."/>
            <person name="Paulsen I."/>
            <person name="Delwiche C."/>
            <person name="Schmutz J."/>
            <person name="Rokhsar D."/>
            <person name="Van de Peer Y."/>
            <person name="Moreau H."/>
            <person name="Grigoriev I.V."/>
        </authorList>
    </citation>
    <scope>NUCLEOTIDE SEQUENCE [LARGE SCALE GENOMIC DNA]</scope>
    <source>
        <strain evidence="3 4">CCE9901</strain>
    </source>
</reference>
<accession>A4RYL5</accession>
<dbReference type="PANTHER" id="PTHR45733">
    <property type="entry name" value="FORMIN-J"/>
    <property type="match status" value="1"/>
</dbReference>
<dbReference type="RefSeq" id="XP_001418413.1">
    <property type="nucleotide sequence ID" value="XM_001418376.1"/>
</dbReference>
<dbReference type="InterPro" id="IPR042201">
    <property type="entry name" value="FH2_Formin_sf"/>
</dbReference>
<dbReference type="eggNOG" id="KOG1922">
    <property type="taxonomic scope" value="Eukaryota"/>
</dbReference>
<sequence length="222" mass="24678">IDQKRSLNISIQLAGLRMPFDRIKDALLAMDDEVLQSEQLEVISSTVPTSKEITLIMDYKGAKEELATVEQYFMHVMQIPRLEGRVNSLLYKSLASDALLKVTSEYRLLSEASDCLRESTLFVKVLRGVLVVGNHLNTGSYRGSASGFRLDMLLRLKDFKAVDRKTSLLHFVYKELVKTEPGIGNLSTDLAVVKKAAALSIETTSANLGKLQDGLTKVKDEI</sequence>
<dbReference type="Pfam" id="PF02181">
    <property type="entry name" value="FH2"/>
    <property type="match status" value="1"/>
</dbReference>
<evidence type="ECO:0000313" key="4">
    <source>
        <dbReference type="Proteomes" id="UP000001568"/>
    </source>
</evidence>
<dbReference type="EMBL" id="CP000586">
    <property type="protein sequence ID" value="ABO96706.1"/>
    <property type="molecule type" value="Genomic_DNA"/>
</dbReference>
<gene>
    <name evidence="3" type="ORF">OSTLU_4622</name>
</gene>
<feature type="domain" description="FH2" evidence="2">
    <location>
        <begin position="1"/>
        <end position="222"/>
    </location>
</feature>
<dbReference type="InterPro" id="IPR051144">
    <property type="entry name" value="Formin_homology_domain"/>
</dbReference>
<dbReference type="Gene3D" id="1.20.58.2220">
    <property type="entry name" value="Formin, FH2 domain"/>
    <property type="match status" value="1"/>
</dbReference>
<keyword evidence="4" id="KW-1185">Reference proteome</keyword>
<organism evidence="3 4">
    <name type="scientific">Ostreococcus lucimarinus (strain CCE9901)</name>
    <dbReference type="NCBI Taxonomy" id="436017"/>
    <lineage>
        <taxon>Eukaryota</taxon>
        <taxon>Viridiplantae</taxon>
        <taxon>Chlorophyta</taxon>
        <taxon>Mamiellophyceae</taxon>
        <taxon>Mamiellales</taxon>
        <taxon>Bathycoccaceae</taxon>
        <taxon>Ostreococcus</taxon>
    </lineage>
</organism>
<evidence type="ECO:0000313" key="3">
    <source>
        <dbReference type="EMBL" id="ABO96706.1"/>
    </source>
</evidence>
<dbReference type="OMA" id="EDICHLE"/>
<feature type="non-terminal residue" evidence="3">
    <location>
        <position position="222"/>
    </location>
</feature>
<proteinExistence type="inferred from homology"/>
<comment type="similarity">
    <text evidence="1">Belongs to the formin-like family. Class-II subfamily.</text>
</comment>